<comment type="caution">
    <text evidence="1">The sequence shown here is derived from an EMBL/GenBank/DDBJ whole genome shotgun (WGS) entry which is preliminary data.</text>
</comment>
<evidence type="ECO:0000313" key="2">
    <source>
        <dbReference type="Proteomes" id="UP001467192"/>
    </source>
</evidence>
<dbReference type="RefSeq" id="WP_063160398.1">
    <property type="nucleotide sequence ID" value="NZ_JBBNPZ010000015.1"/>
</dbReference>
<keyword evidence="2" id="KW-1185">Reference proteome</keyword>
<evidence type="ECO:0008006" key="3">
    <source>
        <dbReference type="Google" id="ProtNLM"/>
    </source>
</evidence>
<sequence>MIAGGELNKRQLAELKKVLASMELPPKKRQRLLWRMAKYGVIAAAKRNVRNQETPDGEGWEGRKTKRKGKMLRNMPKLLHIREMPEIQAVRIYLQGGGYRNGDKPVPAGTVGYSQQNGMRVRVSRASQSGKVQAGKMATAAQAKKLRALGYRVRRGKRWKKPTIREITSEMPYGQAGLLIRKLSGKAVKTSWTIDLPSRVFLGMGDEDFNKALARQLQAIGFGWDVNAQYIRGRT</sequence>
<organism evidence="1 2">
    <name type="scientific">Enterobacter intestinihominis</name>
    <dbReference type="NCBI Taxonomy" id="3133180"/>
    <lineage>
        <taxon>Bacteria</taxon>
        <taxon>Pseudomonadati</taxon>
        <taxon>Pseudomonadota</taxon>
        <taxon>Gammaproteobacteria</taxon>
        <taxon>Enterobacterales</taxon>
        <taxon>Enterobacteriaceae</taxon>
        <taxon>Enterobacter</taxon>
    </lineage>
</organism>
<gene>
    <name evidence="1" type="ORF">ABMC12_14845</name>
</gene>
<proteinExistence type="predicted"/>
<dbReference type="Proteomes" id="UP001467192">
    <property type="component" value="Unassembled WGS sequence"/>
</dbReference>
<name>A0ABV1ZI45_9ENTR</name>
<dbReference type="EMBL" id="JBEBZA010000015">
    <property type="protein sequence ID" value="MES0427549.1"/>
    <property type="molecule type" value="Genomic_DNA"/>
</dbReference>
<protein>
    <recommendedName>
        <fullName evidence="3">Phage protein</fullName>
    </recommendedName>
</protein>
<accession>A0ABV1ZI45</accession>
<reference evidence="2" key="1">
    <citation type="journal article" date="2024" name="Commun. Biol.">
        <title>Bacillamide D produced by Bacillus cereus from the mouse intestinal bacterial collection (miBC) is a potent cytotoxin in vitro.</title>
        <authorList>
            <person name="Hohmann M."/>
            <person name="Brunner V."/>
            <person name="Johannes W."/>
            <person name="Schum D."/>
            <person name="Carroll L.M."/>
            <person name="Liu T."/>
            <person name="Sasaki D."/>
            <person name="Bosch J."/>
            <person name="Clavel T."/>
            <person name="Sieber S.A."/>
            <person name="Zeller G."/>
            <person name="Tschurtschenthaler M."/>
            <person name="Janssen K.P."/>
            <person name="Gulder T.A.M."/>
        </authorList>
    </citation>
    <scope>NUCLEOTIDE SEQUENCE [LARGE SCALE GENOMIC DNA]</scope>
    <source>
        <strain evidence="2">LK_304 Iso 8</strain>
    </source>
</reference>
<evidence type="ECO:0000313" key="1">
    <source>
        <dbReference type="EMBL" id="MES0427549.1"/>
    </source>
</evidence>